<keyword evidence="5 9" id="KW-0312">Gluconeogenesis</keyword>
<name>A0A556PQS4_9BACI</name>
<feature type="binding site" evidence="9">
    <location>
        <begin position="9"/>
        <end position="11"/>
    </location>
    <ligand>
        <name>substrate</name>
    </ligand>
</feature>
<dbReference type="UniPathway" id="UPA00109">
    <property type="reaction ID" value="UER00189"/>
</dbReference>
<keyword evidence="12" id="KW-1185">Reference proteome</keyword>
<dbReference type="InterPro" id="IPR020861">
    <property type="entry name" value="Triosephosphate_isomerase_AS"/>
</dbReference>
<evidence type="ECO:0000256" key="2">
    <source>
        <dbReference type="ARBA" id="ARBA00007422"/>
    </source>
</evidence>
<comment type="catalytic activity">
    <reaction evidence="9 10">
        <text>D-glyceraldehyde 3-phosphate = dihydroxyacetone phosphate</text>
        <dbReference type="Rhea" id="RHEA:18585"/>
        <dbReference type="ChEBI" id="CHEBI:57642"/>
        <dbReference type="ChEBI" id="CHEBI:59776"/>
        <dbReference type="EC" id="5.3.1.1"/>
    </reaction>
</comment>
<gene>
    <name evidence="9" type="primary">tpiA</name>
    <name evidence="11" type="ORF">FPQ13_03340</name>
</gene>
<dbReference type="UniPathway" id="UPA00138"/>
<evidence type="ECO:0000256" key="1">
    <source>
        <dbReference type="ARBA" id="ARBA00004680"/>
    </source>
</evidence>
<protein>
    <recommendedName>
        <fullName evidence="4 9">Triosephosphate isomerase</fullName>
        <shortName evidence="9">TIM</shortName>
        <shortName evidence="9">TPI</shortName>
        <ecNumber evidence="3 9">5.3.1.1</ecNumber>
    </recommendedName>
    <alternativeName>
        <fullName evidence="9">Triose-phosphate isomerase</fullName>
    </alternativeName>
</protein>
<feature type="binding site" evidence="9">
    <location>
        <begin position="234"/>
        <end position="235"/>
    </location>
    <ligand>
        <name>substrate</name>
    </ligand>
</feature>
<dbReference type="GO" id="GO:0019563">
    <property type="term" value="P:glycerol catabolic process"/>
    <property type="evidence" value="ECO:0007669"/>
    <property type="project" value="TreeGrafter"/>
</dbReference>
<feature type="binding site" evidence="9">
    <location>
        <position position="173"/>
    </location>
    <ligand>
        <name>substrate</name>
    </ligand>
</feature>
<dbReference type="PANTHER" id="PTHR21139">
    <property type="entry name" value="TRIOSEPHOSPHATE ISOMERASE"/>
    <property type="match status" value="1"/>
</dbReference>
<evidence type="ECO:0000256" key="4">
    <source>
        <dbReference type="ARBA" id="ARBA00019397"/>
    </source>
</evidence>
<evidence type="ECO:0000256" key="5">
    <source>
        <dbReference type="ARBA" id="ARBA00022432"/>
    </source>
</evidence>
<dbReference type="Proteomes" id="UP000316425">
    <property type="component" value="Unassembled WGS sequence"/>
</dbReference>
<keyword evidence="7 9" id="KW-0324">Glycolysis</keyword>
<organism evidence="11 12">
    <name type="scientific">Allobacillus salarius</name>
    <dbReference type="NCBI Taxonomy" id="1955272"/>
    <lineage>
        <taxon>Bacteria</taxon>
        <taxon>Bacillati</taxon>
        <taxon>Bacillota</taxon>
        <taxon>Bacilli</taxon>
        <taxon>Bacillales</taxon>
        <taxon>Bacillaceae</taxon>
        <taxon>Allobacillus</taxon>
    </lineage>
</organism>
<keyword evidence="6 9" id="KW-0963">Cytoplasm</keyword>
<dbReference type="GO" id="GO:0004807">
    <property type="term" value="F:triose-phosphate isomerase activity"/>
    <property type="evidence" value="ECO:0007669"/>
    <property type="project" value="UniProtKB-UniRule"/>
</dbReference>
<dbReference type="GO" id="GO:0046166">
    <property type="term" value="P:glyceraldehyde-3-phosphate biosynthetic process"/>
    <property type="evidence" value="ECO:0007669"/>
    <property type="project" value="TreeGrafter"/>
</dbReference>
<dbReference type="GO" id="GO:0006096">
    <property type="term" value="P:glycolytic process"/>
    <property type="evidence" value="ECO:0007669"/>
    <property type="project" value="UniProtKB-UniRule"/>
</dbReference>
<feature type="active site" description="Proton acceptor" evidence="9">
    <location>
        <position position="167"/>
    </location>
</feature>
<comment type="similarity">
    <text evidence="2 9 10">Belongs to the triosephosphate isomerase family.</text>
</comment>
<evidence type="ECO:0000256" key="9">
    <source>
        <dbReference type="HAMAP-Rule" id="MF_00147"/>
    </source>
</evidence>
<evidence type="ECO:0000256" key="7">
    <source>
        <dbReference type="ARBA" id="ARBA00023152"/>
    </source>
</evidence>
<evidence type="ECO:0000313" key="11">
    <source>
        <dbReference type="EMBL" id="TSJ66740.1"/>
    </source>
</evidence>
<comment type="caution">
    <text evidence="11">The sequence shown here is derived from an EMBL/GenBank/DDBJ whole genome shotgun (WGS) entry which is preliminary data.</text>
</comment>
<dbReference type="InterPro" id="IPR035990">
    <property type="entry name" value="TIM_sf"/>
</dbReference>
<proteinExistence type="inferred from homology"/>
<dbReference type="GO" id="GO:0005829">
    <property type="term" value="C:cytosol"/>
    <property type="evidence" value="ECO:0007669"/>
    <property type="project" value="TreeGrafter"/>
</dbReference>
<dbReference type="InterPro" id="IPR022896">
    <property type="entry name" value="TrioseP_Isoase_bac/euk"/>
</dbReference>
<dbReference type="HAMAP" id="MF_00147_B">
    <property type="entry name" value="TIM_B"/>
    <property type="match status" value="1"/>
</dbReference>
<dbReference type="InterPro" id="IPR013785">
    <property type="entry name" value="Aldolase_TIM"/>
</dbReference>
<comment type="function">
    <text evidence="9">Involved in the gluconeogenesis. Catalyzes stereospecifically the conversion of dihydroxyacetone phosphate (DHAP) to D-glyceraldehyde-3-phosphate (G3P).</text>
</comment>
<dbReference type="PROSITE" id="PS51440">
    <property type="entry name" value="TIM_2"/>
    <property type="match status" value="1"/>
</dbReference>
<evidence type="ECO:0000313" key="12">
    <source>
        <dbReference type="Proteomes" id="UP000316425"/>
    </source>
</evidence>
<sequence>MRKPIIAGNWKMNKLAADGARFVMSLRDEVPEGSKVDTVICASFIHLPFLTEAARDTPIRIGAQNMHYEKSGAFTGEVSPEMLENILVDYVILGHSERRQYFHEDDELINKKMKAAFENDLLPIVCVGESLEQRENNETNQFVRNQVKAAFEGIREGDAKKAVVAYEPIWAIGTGKTASSEDANEVCRTIRETLRELYSDAVADEVRIQYGGSVKPENIAELLAQSDIDGALVGGASMELESFLKLLEAGANAK</sequence>
<comment type="subunit">
    <text evidence="9 10">Homodimer.</text>
</comment>
<dbReference type="Gene3D" id="3.20.20.70">
    <property type="entry name" value="Aldolase class I"/>
    <property type="match status" value="1"/>
</dbReference>
<dbReference type="NCBIfam" id="TIGR00419">
    <property type="entry name" value="tim"/>
    <property type="match status" value="1"/>
</dbReference>
<comment type="pathway">
    <text evidence="1 9 10">Carbohydrate degradation; glycolysis; D-glyceraldehyde 3-phosphate from glycerone phosphate: step 1/1.</text>
</comment>
<dbReference type="EMBL" id="VMHE01000003">
    <property type="protein sequence ID" value="TSJ66740.1"/>
    <property type="molecule type" value="Genomic_DNA"/>
</dbReference>
<evidence type="ECO:0000256" key="8">
    <source>
        <dbReference type="ARBA" id="ARBA00023235"/>
    </source>
</evidence>
<comment type="pathway">
    <text evidence="9 10">Carbohydrate biosynthesis; gluconeogenesis.</text>
</comment>
<feature type="modified residue" description="Phosphoserine" evidence="9">
    <location>
        <position position="213"/>
    </location>
</feature>
<accession>A0A556PQS4</accession>
<dbReference type="InterPro" id="IPR000652">
    <property type="entry name" value="Triosephosphate_isomerase"/>
</dbReference>
<dbReference type="EC" id="5.3.1.1" evidence="3 9"/>
<dbReference type="OrthoDB" id="9809429at2"/>
<dbReference type="CDD" id="cd00311">
    <property type="entry name" value="TIM"/>
    <property type="match status" value="1"/>
</dbReference>
<dbReference type="Pfam" id="PF00121">
    <property type="entry name" value="TIM"/>
    <property type="match status" value="1"/>
</dbReference>
<dbReference type="PANTHER" id="PTHR21139:SF42">
    <property type="entry name" value="TRIOSEPHOSPHATE ISOMERASE"/>
    <property type="match status" value="1"/>
</dbReference>
<keyword evidence="9" id="KW-0597">Phosphoprotein</keyword>
<dbReference type="SUPFAM" id="SSF51351">
    <property type="entry name" value="Triosephosphate isomerase (TIM)"/>
    <property type="match status" value="1"/>
</dbReference>
<evidence type="ECO:0000256" key="10">
    <source>
        <dbReference type="RuleBase" id="RU363013"/>
    </source>
</evidence>
<reference evidence="11 12" key="1">
    <citation type="submission" date="2019-07" db="EMBL/GenBank/DDBJ databases">
        <title>Allobacillus sp. nov. SKP isolated from shrimp paste of Euphausiacea.</title>
        <authorList>
            <person name="Kanchanasin P."/>
            <person name="Tanasupawat S."/>
            <person name="Shi W."/>
            <person name="Wu L."/>
            <person name="Ma J."/>
        </authorList>
    </citation>
    <scope>NUCLEOTIDE SEQUENCE [LARGE SCALE GENOMIC DNA]</scope>
    <source>
        <strain evidence="11 12">SKP4-8</strain>
    </source>
</reference>
<evidence type="ECO:0000256" key="3">
    <source>
        <dbReference type="ARBA" id="ARBA00011940"/>
    </source>
</evidence>
<evidence type="ECO:0000256" key="6">
    <source>
        <dbReference type="ARBA" id="ARBA00022490"/>
    </source>
</evidence>
<comment type="subcellular location">
    <subcellularLocation>
        <location evidence="9 10">Cytoplasm</location>
    </subcellularLocation>
</comment>
<keyword evidence="8 9" id="KW-0413">Isomerase</keyword>
<dbReference type="AlphaFoldDB" id="A0A556PQS4"/>
<dbReference type="PROSITE" id="PS00171">
    <property type="entry name" value="TIM_1"/>
    <property type="match status" value="1"/>
</dbReference>
<feature type="active site" description="Electrophile" evidence="9">
    <location>
        <position position="95"/>
    </location>
</feature>
<dbReference type="GO" id="GO:0006094">
    <property type="term" value="P:gluconeogenesis"/>
    <property type="evidence" value="ECO:0007669"/>
    <property type="project" value="UniProtKB-UniRule"/>
</dbReference>
<dbReference type="FunFam" id="3.20.20.70:FF:000016">
    <property type="entry name" value="Triosephosphate isomerase"/>
    <property type="match status" value="1"/>
</dbReference>
<dbReference type="RefSeq" id="WP_144087904.1">
    <property type="nucleotide sequence ID" value="NZ_VMHE01000003.1"/>
</dbReference>
<feature type="binding site" evidence="9">
    <location>
        <position position="213"/>
    </location>
    <ligand>
        <name>substrate</name>
    </ligand>
</feature>